<evidence type="ECO:0000313" key="3">
    <source>
        <dbReference type="Proteomes" id="UP000601435"/>
    </source>
</evidence>
<protein>
    <submittedName>
        <fullName evidence="2">Uncharacterized protein</fullName>
    </submittedName>
</protein>
<keyword evidence="3" id="KW-1185">Reference proteome</keyword>
<evidence type="ECO:0000313" key="2">
    <source>
        <dbReference type="EMBL" id="CAE7909693.1"/>
    </source>
</evidence>
<dbReference type="AlphaFoldDB" id="A0A813BLI6"/>
<name>A0A813BLI6_9DINO</name>
<feature type="non-terminal residue" evidence="2">
    <location>
        <position position="1"/>
    </location>
</feature>
<feature type="transmembrane region" description="Helical" evidence="1">
    <location>
        <begin position="28"/>
        <end position="48"/>
    </location>
</feature>
<gene>
    <name evidence="2" type="ORF">SNEC2469_LOCUS30925</name>
</gene>
<dbReference type="EMBL" id="CAJNJA010073433">
    <property type="protein sequence ID" value="CAE7909693.1"/>
    <property type="molecule type" value="Genomic_DNA"/>
</dbReference>
<dbReference type="OrthoDB" id="442359at2759"/>
<keyword evidence="1" id="KW-0472">Membrane</keyword>
<sequence length="150" mass="17274">MNMGFSKRSYLVPLGNTAQKSVADSNILASRTCLLLMMVLALNGVFVLEQPALSWFEWFPRFRDLCKKWKIWRVSWYMLHYGAPTPKRHFAYSNSPCIRRFSRGKLRGWKKKVLPGAPKSAHYYKDAKGKKCYVGTKFLKGTGSGTEFHT</sequence>
<organism evidence="2 3">
    <name type="scientific">Symbiodinium necroappetens</name>
    <dbReference type="NCBI Taxonomy" id="1628268"/>
    <lineage>
        <taxon>Eukaryota</taxon>
        <taxon>Sar</taxon>
        <taxon>Alveolata</taxon>
        <taxon>Dinophyceae</taxon>
        <taxon>Suessiales</taxon>
        <taxon>Symbiodiniaceae</taxon>
        <taxon>Symbiodinium</taxon>
    </lineage>
</organism>
<proteinExistence type="predicted"/>
<keyword evidence="1" id="KW-0812">Transmembrane</keyword>
<evidence type="ECO:0000256" key="1">
    <source>
        <dbReference type="SAM" id="Phobius"/>
    </source>
</evidence>
<dbReference type="Proteomes" id="UP000601435">
    <property type="component" value="Unassembled WGS sequence"/>
</dbReference>
<comment type="caution">
    <text evidence="2">The sequence shown here is derived from an EMBL/GenBank/DDBJ whole genome shotgun (WGS) entry which is preliminary data.</text>
</comment>
<accession>A0A813BLI6</accession>
<keyword evidence="1" id="KW-1133">Transmembrane helix</keyword>
<reference evidence="2" key="1">
    <citation type="submission" date="2021-02" db="EMBL/GenBank/DDBJ databases">
        <authorList>
            <person name="Dougan E. K."/>
            <person name="Rhodes N."/>
            <person name="Thang M."/>
            <person name="Chan C."/>
        </authorList>
    </citation>
    <scope>NUCLEOTIDE SEQUENCE</scope>
</reference>